<accession>A0A348WGV8</accession>
<protein>
    <submittedName>
        <fullName evidence="1">Glycosyl transferase family 2</fullName>
    </submittedName>
</protein>
<dbReference type="Proteomes" id="UP000264719">
    <property type="component" value="Unassembled WGS sequence"/>
</dbReference>
<comment type="caution">
    <text evidence="1">The sequence shown here is derived from an EMBL/GenBank/DDBJ whole genome shotgun (WGS) entry which is preliminary data.</text>
</comment>
<proteinExistence type="predicted"/>
<evidence type="ECO:0000313" key="2">
    <source>
        <dbReference type="Proteomes" id="UP000264719"/>
    </source>
</evidence>
<dbReference type="Pfam" id="PF13704">
    <property type="entry name" value="Glyco_tranf_2_4"/>
    <property type="match status" value="1"/>
</dbReference>
<keyword evidence="1" id="KW-0808">Transferase</keyword>
<sequence>MVNPQDDTHRLSRLFMAYRLRWKRRRLLLRAWRKRRQITALCDRSDRIAPDAILCFSTMRNERLRLPYFLDHHRRLGVGHFLIVDNGSDDGTVEYLRDQPDVSLWQSGASYRLSRFGVDWLTWLQMRHGHGHWCLTLDADELFIYPFHETRPLAALTDWLDDRQIGSMGALMLDMYPKGALAEAEYRPGQDPTEVLQWFDSGNYMIQRQPRLQNLWIQGGPRARAFFAKEPRRAPTMGKVPLVKWNRRFAYVSSTHSILPRRLNHVYDEAGGEKLCGVLLHTKFLPIITAKSAEEKQRGEHFANSELYETYYDGLIENPDLWCSGSRRYRGWRHLEALGLMSRGLWL</sequence>
<dbReference type="RefSeq" id="WP_339851319.1">
    <property type="nucleotide sequence ID" value="NZ_CAXAXR010000001.1"/>
</dbReference>
<name>A0A348WGV8_9RHOB</name>
<organism evidence="1 2">
    <name type="scientific">Roseovarius nubinhibens</name>
    <dbReference type="NCBI Taxonomy" id="314263"/>
    <lineage>
        <taxon>Bacteria</taxon>
        <taxon>Pseudomonadati</taxon>
        <taxon>Pseudomonadota</taxon>
        <taxon>Alphaproteobacteria</taxon>
        <taxon>Rhodobacterales</taxon>
        <taxon>Roseobacteraceae</taxon>
        <taxon>Roseovarius</taxon>
    </lineage>
</organism>
<gene>
    <name evidence="1" type="ORF">DCS45_18115</name>
</gene>
<dbReference type="SUPFAM" id="SSF53448">
    <property type="entry name" value="Nucleotide-diphospho-sugar transferases"/>
    <property type="match status" value="1"/>
</dbReference>
<dbReference type="EMBL" id="DMVW01000173">
    <property type="protein sequence ID" value="HAR53770.1"/>
    <property type="molecule type" value="Genomic_DNA"/>
</dbReference>
<reference evidence="1 2" key="1">
    <citation type="journal article" date="2018" name="Nat. Biotechnol.">
        <title>A standardized bacterial taxonomy based on genome phylogeny substantially revises the tree of life.</title>
        <authorList>
            <person name="Parks D.H."/>
            <person name="Chuvochina M."/>
            <person name="Waite D.W."/>
            <person name="Rinke C."/>
            <person name="Skarshewski A."/>
            <person name="Chaumeil P.A."/>
            <person name="Hugenholtz P."/>
        </authorList>
    </citation>
    <scope>NUCLEOTIDE SEQUENCE [LARGE SCALE GENOMIC DNA]</scope>
    <source>
        <strain evidence="1">UBA9169</strain>
    </source>
</reference>
<dbReference type="GO" id="GO:0016740">
    <property type="term" value="F:transferase activity"/>
    <property type="evidence" value="ECO:0007669"/>
    <property type="project" value="UniProtKB-KW"/>
</dbReference>
<dbReference type="AlphaFoldDB" id="A0A348WGV8"/>
<evidence type="ECO:0000313" key="1">
    <source>
        <dbReference type="EMBL" id="HAR53770.1"/>
    </source>
</evidence>
<dbReference type="InterPro" id="IPR029044">
    <property type="entry name" value="Nucleotide-diphossugar_trans"/>
</dbReference>